<dbReference type="EMBL" id="AP019860">
    <property type="protein sequence ID" value="BBM83605.1"/>
    <property type="molecule type" value="Genomic_DNA"/>
</dbReference>
<organism evidence="3 4">
    <name type="scientific">Uabimicrobium amorphum</name>
    <dbReference type="NCBI Taxonomy" id="2596890"/>
    <lineage>
        <taxon>Bacteria</taxon>
        <taxon>Pseudomonadati</taxon>
        <taxon>Planctomycetota</taxon>
        <taxon>Candidatus Uabimicrobiia</taxon>
        <taxon>Candidatus Uabimicrobiales</taxon>
        <taxon>Candidatus Uabimicrobiaceae</taxon>
        <taxon>Candidatus Uabimicrobium</taxon>
    </lineage>
</organism>
<feature type="domain" description="Tellurite resistance methyltransferase TehB-like" evidence="2">
    <location>
        <begin position="51"/>
        <end position="192"/>
    </location>
</feature>
<name>A0A5S9IN45_UABAM</name>
<evidence type="ECO:0000259" key="2">
    <source>
        <dbReference type="Pfam" id="PF03848"/>
    </source>
</evidence>
<reference evidence="3 4" key="1">
    <citation type="submission" date="2019-08" db="EMBL/GenBank/DDBJ databases">
        <title>Complete genome sequence of Candidatus Uab amorphum.</title>
        <authorList>
            <person name="Shiratori T."/>
            <person name="Suzuki S."/>
            <person name="Kakizawa Y."/>
            <person name="Ishida K."/>
        </authorList>
    </citation>
    <scope>NUCLEOTIDE SEQUENCE [LARGE SCALE GENOMIC DNA]</scope>
    <source>
        <strain evidence="3 4">SRT547</strain>
    </source>
</reference>
<dbReference type="AlphaFoldDB" id="A0A5S9IN45"/>
<dbReference type="InterPro" id="IPR029063">
    <property type="entry name" value="SAM-dependent_MTases_sf"/>
</dbReference>
<keyword evidence="3" id="KW-0489">Methyltransferase</keyword>
<evidence type="ECO:0000256" key="1">
    <source>
        <dbReference type="ARBA" id="ARBA00022679"/>
    </source>
</evidence>
<dbReference type="GO" id="GO:0008168">
    <property type="term" value="F:methyltransferase activity"/>
    <property type="evidence" value="ECO:0007669"/>
    <property type="project" value="UniProtKB-KW"/>
</dbReference>
<dbReference type="CDD" id="cd02440">
    <property type="entry name" value="AdoMet_MTases"/>
    <property type="match status" value="1"/>
</dbReference>
<evidence type="ECO:0000313" key="3">
    <source>
        <dbReference type="EMBL" id="BBM83605.1"/>
    </source>
</evidence>
<protein>
    <submittedName>
        <fullName evidence="3">SAM-dependent methyltransferase</fullName>
    </submittedName>
</protein>
<dbReference type="Gene3D" id="3.40.50.150">
    <property type="entry name" value="Vaccinia Virus protein VP39"/>
    <property type="match status" value="1"/>
</dbReference>
<dbReference type="RefSeq" id="WP_229759378.1">
    <property type="nucleotide sequence ID" value="NZ_AP019860.1"/>
</dbReference>
<dbReference type="InterPro" id="IPR015985">
    <property type="entry name" value="TehB-like_dom"/>
</dbReference>
<sequence length="211" mass="24068">MIYRLLIFLGLFMMSCADQTPVEENKDRKKWDKKYSGDTFLYGKDPSPYLKDSLEKLTKGKALDIAAGEGRNAVFLAENGWDVDAVDISAIGLEKAKKLAAEKKCKIHAVVADLTTYKIQENTYDVIVNFYYLQRDLFPQIIAGLKEGGVVVFETFTTDHLQINSKMKREYCLEKNELKNTFAGFEIIEYEEVATSNKAVARLIARKKRKK</sequence>
<dbReference type="Pfam" id="PF03848">
    <property type="entry name" value="TehB"/>
    <property type="match status" value="1"/>
</dbReference>
<dbReference type="PANTHER" id="PTHR43861">
    <property type="entry name" value="TRANS-ACONITATE 2-METHYLTRANSFERASE-RELATED"/>
    <property type="match status" value="1"/>
</dbReference>
<dbReference type="SUPFAM" id="SSF53335">
    <property type="entry name" value="S-adenosyl-L-methionine-dependent methyltransferases"/>
    <property type="match status" value="1"/>
</dbReference>
<proteinExistence type="predicted"/>
<keyword evidence="1 3" id="KW-0808">Transferase</keyword>
<dbReference type="PROSITE" id="PS51257">
    <property type="entry name" value="PROKAR_LIPOPROTEIN"/>
    <property type="match status" value="1"/>
</dbReference>
<dbReference type="KEGG" id="uam:UABAM_01958"/>
<dbReference type="Proteomes" id="UP000326354">
    <property type="component" value="Chromosome"/>
</dbReference>
<accession>A0A5S9IN45</accession>
<evidence type="ECO:0000313" key="4">
    <source>
        <dbReference type="Proteomes" id="UP000326354"/>
    </source>
</evidence>
<gene>
    <name evidence="3" type="ORF">UABAM_01958</name>
</gene>
<dbReference type="GO" id="GO:0032259">
    <property type="term" value="P:methylation"/>
    <property type="evidence" value="ECO:0007669"/>
    <property type="project" value="UniProtKB-KW"/>
</dbReference>
<dbReference type="PANTHER" id="PTHR43861:SF3">
    <property type="entry name" value="PUTATIVE (AFU_ORTHOLOGUE AFUA_2G14390)-RELATED"/>
    <property type="match status" value="1"/>
</dbReference>
<keyword evidence="4" id="KW-1185">Reference proteome</keyword>